<dbReference type="Proteomes" id="UP000269721">
    <property type="component" value="Unassembled WGS sequence"/>
</dbReference>
<proteinExistence type="predicted"/>
<dbReference type="EMBL" id="KZ994606">
    <property type="protein sequence ID" value="RKO92518.1"/>
    <property type="molecule type" value="Genomic_DNA"/>
</dbReference>
<feature type="region of interest" description="Disordered" evidence="1">
    <location>
        <begin position="1"/>
        <end position="80"/>
    </location>
</feature>
<evidence type="ECO:0000313" key="2">
    <source>
        <dbReference type="EMBL" id="RKO92518.1"/>
    </source>
</evidence>
<dbReference type="AlphaFoldDB" id="A0A4P9WLL2"/>
<name>A0A4P9WLL2_9FUNG</name>
<gene>
    <name evidence="2" type="ORF">BDK51DRAFT_29280</name>
</gene>
<feature type="compositionally biased region" description="Low complexity" evidence="1">
    <location>
        <begin position="15"/>
        <end position="32"/>
    </location>
</feature>
<keyword evidence="3" id="KW-1185">Reference proteome</keyword>
<reference evidence="3" key="1">
    <citation type="journal article" date="2018" name="Nat. Microbiol.">
        <title>Leveraging single-cell genomics to expand the fungal tree of life.</title>
        <authorList>
            <person name="Ahrendt S.R."/>
            <person name="Quandt C.A."/>
            <person name="Ciobanu D."/>
            <person name="Clum A."/>
            <person name="Salamov A."/>
            <person name="Andreopoulos B."/>
            <person name="Cheng J.F."/>
            <person name="Woyke T."/>
            <person name="Pelin A."/>
            <person name="Henrissat B."/>
            <person name="Reynolds N.K."/>
            <person name="Benny G.L."/>
            <person name="Smith M.E."/>
            <person name="James T.Y."/>
            <person name="Grigoriev I.V."/>
        </authorList>
    </citation>
    <scope>NUCLEOTIDE SEQUENCE [LARGE SCALE GENOMIC DNA]</scope>
</reference>
<sequence>MASSLPTSPPDTPRRAPASSPSLPRASTSSSSHQPLPDAEFAWAKDNPSSSVSTRKDWERKEGEVQGCGLFTRESEVHGESPAEMQGIEAAILQLIQQDPWQKLWARTYHKPRKSNSDPTFPSNVFDTVEADFVWHICLPGGMKVRDLSWTDPRFRITTGDAPQPTSSPPLTKKVSDREVCKEDADQYVLFEITASKGKDAILHKLLQLEYLVLSQRRVESLANEKPKSSAALVRLLFFVSFHIVKGFTHSVFETAGNLLNRGKVPVEAVIKMFTDTAKKLSKQQKRLDRQGEQINQLQAAFARKAAKAAKKQEREETAVIIEGQKEMIAIAKKENIRLANLEMLAIVVKDISNLPDDFQAFYQRKQRKYMAEMSEDEEDIGDQDQRSILNPNPNQGRPRPHTDATNA</sequence>
<organism evidence="2 3">
    <name type="scientific">Blyttiomyces helicus</name>
    <dbReference type="NCBI Taxonomy" id="388810"/>
    <lineage>
        <taxon>Eukaryota</taxon>
        <taxon>Fungi</taxon>
        <taxon>Fungi incertae sedis</taxon>
        <taxon>Chytridiomycota</taxon>
        <taxon>Chytridiomycota incertae sedis</taxon>
        <taxon>Chytridiomycetes</taxon>
        <taxon>Chytridiomycetes incertae sedis</taxon>
        <taxon>Blyttiomyces</taxon>
    </lineage>
</organism>
<protein>
    <submittedName>
        <fullName evidence="2">Uncharacterized protein</fullName>
    </submittedName>
</protein>
<feature type="compositionally biased region" description="Polar residues" evidence="1">
    <location>
        <begin position="387"/>
        <end position="396"/>
    </location>
</feature>
<feature type="compositionally biased region" description="Acidic residues" evidence="1">
    <location>
        <begin position="374"/>
        <end position="383"/>
    </location>
</feature>
<evidence type="ECO:0000256" key="1">
    <source>
        <dbReference type="SAM" id="MobiDB-lite"/>
    </source>
</evidence>
<feature type="region of interest" description="Disordered" evidence="1">
    <location>
        <begin position="371"/>
        <end position="408"/>
    </location>
</feature>
<evidence type="ECO:0000313" key="3">
    <source>
        <dbReference type="Proteomes" id="UP000269721"/>
    </source>
</evidence>
<feature type="compositionally biased region" description="Basic and acidic residues" evidence="1">
    <location>
        <begin position="54"/>
        <end position="64"/>
    </location>
</feature>
<accession>A0A4P9WLL2</accession>